<accession>Q2KD33</accession>
<evidence type="ECO:0000313" key="3">
    <source>
        <dbReference type="EMBL" id="ABC89253.1"/>
    </source>
</evidence>
<organism evidence="3 4">
    <name type="scientific">Rhizobium etli (strain ATCC 51251 / DSM 11541 / JCM 21823 / NBRC 15573 / CFN 42)</name>
    <dbReference type="NCBI Taxonomy" id="347834"/>
    <lineage>
        <taxon>Bacteria</taxon>
        <taxon>Pseudomonadati</taxon>
        <taxon>Pseudomonadota</taxon>
        <taxon>Alphaproteobacteria</taxon>
        <taxon>Hyphomicrobiales</taxon>
        <taxon>Rhizobiaceae</taxon>
        <taxon>Rhizobium/Agrobacterium group</taxon>
        <taxon>Rhizobium</taxon>
    </lineage>
</organism>
<name>Q2KD33_RHIEC</name>
<evidence type="ECO:0000256" key="1">
    <source>
        <dbReference type="SAM" id="SignalP"/>
    </source>
</evidence>
<dbReference type="EMBL" id="CP000133">
    <property type="protein sequence ID" value="ABC89253.1"/>
    <property type="molecule type" value="Genomic_DNA"/>
</dbReference>
<dbReference type="PANTHER" id="PTHR10900:SF77">
    <property type="entry name" value="FI19380P1"/>
    <property type="match status" value="1"/>
</dbReference>
<dbReference type="AlphaFoldDB" id="Q2KD33"/>
<dbReference type="PROSITE" id="PS50213">
    <property type="entry name" value="FAS1"/>
    <property type="match status" value="1"/>
</dbReference>
<gene>
    <name evidence="3" type="ordered locus">RHE_CH00431</name>
</gene>
<dbReference type="KEGG" id="ret:RHE_CH00431"/>
<reference evidence="3 4" key="1">
    <citation type="journal article" date="2006" name="Proc. Natl. Acad. Sci. U.S.A.">
        <title>The partitioned Rhizobium etli genome: genetic and metabolic redundancy in seven interacting replicons.</title>
        <authorList>
            <person name="Gonzalez V."/>
            <person name="Santamaria R.I."/>
            <person name="Bustos P."/>
            <person name="Hernandez-Gonzalez I."/>
            <person name="Medrano-Soto A."/>
            <person name="Moreno-Hagelsieb G."/>
            <person name="Janga S.C."/>
            <person name="Ramirez M.A."/>
            <person name="Jimenez-Jacinto V."/>
            <person name="Collado-Vides J."/>
            <person name="Davila G."/>
        </authorList>
    </citation>
    <scope>NUCLEOTIDE SEQUENCE [LARGE SCALE GENOMIC DNA]</scope>
    <source>
        <strain evidence="4">ATCC 51251 / DSM 11541 / JCM 21823 / NBRC 15573 / CFN 42</strain>
    </source>
</reference>
<feature type="domain" description="FAS1" evidence="2">
    <location>
        <begin position="48"/>
        <end position="192"/>
    </location>
</feature>
<dbReference type="FunFam" id="2.30.180.10:FF:000032">
    <property type="entry name" value="Fasciclin domain-containing protein, putative"/>
    <property type="match status" value="1"/>
</dbReference>
<keyword evidence="4" id="KW-1185">Reference proteome</keyword>
<dbReference type="SMART" id="SM00554">
    <property type="entry name" value="FAS1"/>
    <property type="match status" value="1"/>
</dbReference>
<dbReference type="Gene3D" id="2.30.180.10">
    <property type="entry name" value="FAS1 domain"/>
    <property type="match status" value="1"/>
</dbReference>
<dbReference type="Proteomes" id="UP000001936">
    <property type="component" value="Chromosome"/>
</dbReference>
<dbReference type="InterPro" id="IPR050904">
    <property type="entry name" value="Adhesion/Biosynth-related"/>
</dbReference>
<dbReference type="Pfam" id="PF02469">
    <property type="entry name" value="Fasciclin"/>
    <property type="match status" value="1"/>
</dbReference>
<dbReference type="SUPFAM" id="SSF82153">
    <property type="entry name" value="FAS1 domain"/>
    <property type="match status" value="1"/>
</dbReference>
<keyword evidence="1" id="KW-0732">Signal</keyword>
<dbReference type="HOGENOM" id="CLU_031281_4_1_5"/>
<sequence>MPAKNIRPEEKIIIKSLLRGFALAAALSAVAFAAAKNPVVGGAAMFESKNIIENAMNSKDHTTLVAAVKAAGLIGTLESKGPFTVFAPTNEAFAALPKGTVDKLLKPENKATLTKVLTCHVVAADAMAKTVAKMIKDDGREHDIKTVGGCVIKARESMGKITLTDENGDIAHVIIADVKQSNGVIHVVDKVLLPKM</sequence>
<evidence type="ECO:0000313" key="4">
    <source>
        <dbReference type="Proteomes" id="UP000001936"/>
    </source>
</evidence>
<feature type="signal peptide" evidence="1">
    <location>
        <begin position="1"/>
        <end position="33"/>
    </location>
</feature>
<dbReference type="eggNOG" id="COG2335">
    <property type="taxonomic scope" value="Bacteria"/>
</dbReference>
<protein>
    <submittedName>
        <fullName evidence="3">Transforming growth factor-induced protein (And secreted protein MPB70)</fullName>
    </submittedName>
</protein>
<dbReference type="InterPro" id="IPR000782">
    <property type="entry name" value="FAS1_domain"/>
</dbReference>
<dbReference type="PANTHER" id="PTHR10900">
    <property type="entry name" value="PERIOSTIN-RELATED"/>
    <property type="match status" value="1"/>
</dbReference>
<dbReference type="GO" id="GO:0005615">
    <property type="term" value="C:extracellular space"/>
    <property type="evidence" value="ECO:0007669"/>
    <property type="project" value="TreeGrafter"/>
</dbReference>
<feature type="chain" id="PRO_5004211618" evidence="1">
    <location>
        <begin position="34"/>
        <end position="196"/>
    </location>
</feature>
<proteinExistence type="predicted"/>
<evidence type="ECO:0000259" key="2">
    <source>
        <dbReference type="PROSITE" id="PS50213"/>
    </source>
</evidence>
<dbReference type="InterPro" id="IPR036378">
    <property type="entry name" value="FAS1_dom_sf"/>
</dbReference>